<reference evidence="3" key="1">
    <citation type="submission" date="2016-06" db="EMBL/GenBank/DDBJ databases">
        <title>Parallel loss of symbiosis genes in relatives of nitrogen-fixing non-legume Parasponia.</title>
        <authorList>
            <person name="Van Velzen R."/>
            <person name="Holmer R."/>
            <person name="Bu F."/>
            <person name="Rutten L."/>
            <person name="Van Zeijl A."/>
            <person name="Liu W."/>
            <person name="Santuari L."/>
            <person name="Cao Q."/>
            <person name="Sharma T."/>
            <person name="Shen D."/>
            <person name="Roswanjaya Y."/>
            <person name="Wardhani T."/>
            <person name="Kalhor M.S."/>
            <person name="Jansen J."/>
            <person name="Van den Hoogen J."/>
            <person name="Gungor B."/>
            <person name="Hartog M."/>
            <person name="Hontelez J."/>
            <person name="Verver J."/>
            <person name="Yang W.-C."/>
            <person name="Schijlen E."/>
            <person name="Repin R."/>
            <person name="Schilthuizen M."/>
            <person name="Schranz E."/>
            <person name="Heidstra R."/>
            <person name="Miyata K."/>
            <person name="Fedorova E."/>
            <person name="Kohlen W."/>
            <person name="Bisseling T."/>
            <person name="Smit S."/>
            <person name="Geurts R."/>
        </authorList>
    </citation>
    <scope>NUCLEOTIDE SEQUENCE [LARGE SCALE GENOMIC DNA]</scope>
    <source>
        <strain evidence="3">cv. WU1-14</strain>
    </source>
</reference>
<gene>
    <name evidence="2" type="ORF">PanWU01x14_233300</name>
</gene>
<feature type="compositionally biased region" description="Basic residues" evidence="1">
    <location>
        <begin position="94"/>
        <end position="108"/>
    </location>
</feature>
<sequence length="108" mass="12335">MRVDEQVTSFNVFKEVDSPSSVDDCYRVNLVKESIKDNALKEASLVCHEASTIHPVDKEAKKVLGNTDMMEAPQHSYESNPLKEVIEPSLSSSNHHKAYKKDMRKWRT</sequence>
<keyword evidence="3" id="KW-1185">Reference proteome</keyword>
<protein>
    <submittedName>
        <fullName evidence="2">Uncharacterized protein</fullName>
    </submittedName>
</protein>
<accession>A0A2P5BJG3</accession>
<feature type="region of interest" description="Disordered" evidence="1">
    <location>
        <begin position="86"/>
        <end position="108"/>
    </location>
</feature>
<evidence type="ECO:0000313" key="2">
    <source>
        <dbReference type="EMBL" id="PON48929.1"/>
    </source>
</evidence>
<dbReference type="AlphaFoldDB" id="A0A2P5BJG3"/>
<organism evidence="2 3">
    <name type="scientific">Parasponia andersonii</name>
    <name type="common">Sponia andersonii</name>
    <dbReference type="NCBI Taxonomy" id="3476"/>
    <lineage>
        <taxon>Eukaryota</taxon>
        <taxon>Viridiplantae</taxon>
        <taxon>Streptophyta</taxon>
        <taxon>Embryophyta</taxon>
        <taxon>Tracheophyta</taxon>
        <taxon>Spermatophyta</taxon>
        <taxon>Magnoliopsida</taxon>
        <taxon>eudicotyledons</taxon>
        <taxon>Gunneridae</taxon>
        <taxon>Pentapetalae</taxon>
        <taxon>rosids</taxon>
        <taxon>fabids</taxon>
        <taxon>Rosales</taxon>
        <taxon>Cannabaceae</taxon>
        <taxon>Parasponia</taxon>
    </lineage>
</organism>
<comment type="caution">
    <text evidence="2">The sequence shown here is derived from an EMBL/GenBank/DDBJ whole genome shotgun (WGS) entry which is preliminary data.</text>
</comment>
<proteinExistence type="predicted"/>
<evidence type="ECO:0000256" key="1">
    <source>
        <dbReference type="SAM" id="MobiDB-lite"/>
    </source>
</evidence>
<dbReference type="EMBL" id="JXTB01000269">
    <property type="protein sequence ID" value="PON48929.1"/>
    <property type="molecule type" value="Genomic_DNA"/>
</dbReference>
<dbReference type="Proteomes" id="UP000237105">
    <property type="component" value="Unassembled WGS sequence"/>
</dbReference>
<evidence type="ECO:0000313" key="3">
    <source>
        <dbReference type="Proteomes" id="UP000237105"/>
    </source>
</evidence>
<name>A0A2P5BJG3_PARAD</name>